<dbReference type="PROSITE" id="PS50983">
    <property type="entry name" value="FE_B12_PBP"/>
    <property type="match status" value="2"/>
</dbReference>
<sequence>MKRSALIVVLLLLGAVVATGCIASNESTSSTSSPSAISTTTPATPTTNPQTSTSPTTSSTPQTEKGYYPITIKDFANRTVTIKAEPKRVISLAPSLTEDLYYLGLLDRVVGITGYEDWPPEAVNITSVGGYGAYANLETIASLGPDLIIADNAVLYKEGFLENLEKIAPVVVVAPKSLNEIPRAIELLGEVFNKKNKAGEVVEEFNAKISAMRELMEDKPKVKTFYVVWNDPLTTAGGNTFISDVISIAGGVNIFNDASNWPQVSLEEVIARDPEVIVLTPHCGMTVEDAYKLFAGTTAVKNGRVYMIDNENDLIHPSPRLIRGIETMARILHPDAFETSYPLTITDMANRSVTIREEPVRVVSLAPSITETIFYIGAGDKLVGVTDYADWPPAVKNITRVGGYGAYANLEEIAKLNPDLIIADNAVFYKQGFLENLEKIAPVVIVNPESIEGIYQQVELLGKVLNREKQASLVIAEMKAQISYIEGLVANASRPSVMYLVSTYNGYWVGGKNTFAEGIIRIAGGKNAFGDVDGWKAVSAEEIVARNPDVVIIASAYVDPSVFCSEPLSTIKAATEGKVYTVSNPNVFQRPSPRIVLAIRETAELLHPELFDYQPEPLTCPVGETANSTG</sequence>
<gene>
    <name evidence="4" type="ORF">TEU_09860</name>
</gene>
<feature type="compositionally biased region" description="Low complexity" evidence="2">
    <location>
        <begin position="25"/>
        <end position="64"/>
    </location>
</feature>
<evidence type="ECO:0000259" key="3">
    <source>
        <dbReference type="PROSITE" id="PS50983"/>
    </source>
</evidence>
<dbReference type="HOGENOM" id="CLU_437218_0_0_2"/>
<reference evidence="4 5" key="1">
    <citation type="journal article" date="2015" name="Int. J. Syst. Evol. Microbiol.">
        <title>Thermococcus eurythermalis sp. nov., a conditional piezophilic hyperthermophilic archaeon with a wide temperature range isolated from an oil-immersed chimney in the Guaymas Basin.</title>
        <authorList>
            <person name="Zhao W."/>
            <person name="Zeng X."/>
            <person name="Xiao X."/>
        </authorList>
    </citation>
    <scope>NUCLEOTIDE SEQUENCE [LARGE SCALE GENOMIC DNA]</scope>
    <source>
        <strain evidence="4 5">A501</strain>
    </source>
</reference>
<proteinExistence type="predicted"/>
<feature type="domain" description="Fe/B12 periplasmic-binding" evidence="3">
    <location>
        <begin position="361"/>
        <end position="614"/>
    </location>
</feature>
<dbReference type="InterPro" id="IPR002491">
    <property type="entry name" value="ABC_transptr_periplasmic_BD"/>
</dbReference>
<organism evidence="4 5">
    <name type="scientific">Thermococcus eurythermalis</name>
    <dbReference type="NCBI Taxonomy" id="1505907"/>
    <lineage>
        <taxon>Archaea</taxon>
        <taxon>Methanobacteriati</taxon>
        <taxon>Methanobacteriota</taxon>
        <taxon>Thermococci</taxon>
        <taxon>Thermococcales</taxon>
        <taxon>Thermococcaceae</taxon>
        <taxon>Thermococcus</taxon>
    </lineage>
</organism>
<dbReference type="STRING" id="1505907.TEU_09860"/>
<dbReference type="InterPro" id="IPR054828">
    <property type="entry name" value="Vit_B12_bind_prot"/>
</dbReference>
<dbReference type="Proteomes" id="UP000029980">
    <property type="component" value="Chromosome"/>
</dbReference>
<evidence type="ECO:0000313" key="5">
    <source>
        <dbReference type="Proteomes" id="UP000029980"/>
    </source>
</evidence>
<dbReference type="KEGG" id="teu:TEU_09860"/>
<protein>
    <submittedName>
        <fullName evidence="4">Vitamin B12 transporter</fullName>
    </submittedName>
</protein>
<keyword evidence="1" id="KW-0732">Signal</keyword>
<dbReference type="OrthoDB" id="24039at2157"/>
<dbReference type="NCBIfam" id="NF038402">
    <property type="entry name" value="TroA_like"/>
    <property type="match status" value="2"/>
</dbReference>
<dbReference type="SUPFAM" id="SSF53807">
    <property type="entry name" value="Helical backbone' metal receptor"/>
    <property type="match status" value="2"/>
</dbReference>
<dbReference type="Pfam" id="PF01497">
    <property type="entry name" value="Peripla_BP_2"/>
    <property type="match status" value="2"/>
</dbReference>
<dbReference type="CDD" id="cd01144">
    <property type="entry name" value="BtuF"/>
    <property type="match status" value="1"/>
</dbReference>
<dbReference type="EMBL" id="CP008887">
    <property type="protein sequence ID" value="AIU70612.1"/>
    <property type="molecule type" value="Genomic_DNA"/>
</dbReference>
<evidence type="ECO:0000256" key="1">
    <source>
        <dbReference type="ARBA" id="ARBA00022729"/>
    </source>
</evidence>
<evidence type="ECO:0000256" key="2">
    <source>
        <dbReference type="SAM" id="MobiDB-lite"/>
    </source>
</evidence>
<name>A0A097QVV5_9EURY</name>
<evidence type="ECO:0000313" key="4">
    <source>
        <dbReference type="EMBL" id="AIU70612.1"/>
    </source>
</evidence>
<dbReference type="PANTHER" id="PTHR30535:SF34">
    <property type="entry name" value="MOLYBDATE-BINDING PROTEIN MOLA"/>
    <property type="match status" value="1"/>
</dbReference>
<keyword evidence="5" id="KW-1185">Reference proteome</keyword>
<accession>A0A097QVV5</accession>
<dbReference type="Gene3D" id="3.40.50.1980">
    <property type="entry name" value="Nitrogenase molybdenum iron protein domain"/>
    <property type="match status" value="4"/>
</dbReference>
<dbReference type="CDD" id="cd01143">
    <property type="entry name" value="YvrC"/>
    <property type="match status" value="1"/>
</dbReference>
<feature type="region of interest" description="Disordered" evidence="2">
    <location>
        <begin position="25"/>
        <end position="65"/>
    </location>
</feature>
<dbReference type="InterPro" id="IPR050902">
    <property type="entry name" value="ABC_Transporter_SBP"/>
</dbReference>
<dbReference type="AlphaFoldDB" id="A0A097QVV5"/>
<dbReference type="PANTHER" id="PTHR30535">
    <property type="entry name" value="VITAMIN B12-BINDING PROTEIN"/>
    <property type="match status" value="1"/>
</dbReference>
<feature type="domain" description="Fe/B12 periplasmic-binding" evidence="3">
    <location>
        <begin position="88"/>
        <end position="336"/>
    </location>
</feature>
<dbReference type="PROSITE" id="PS51257">
    <property type="entry name" value="PROKAR_LIPOPROTEIN"/>
    <property type="match status" value="1"/>
</dbReference>